<keyword evidence="5" id="KW-1185">Reference proteome</keyword>
<organism evidence="4 5">
    <name type="scientific">Polypterus senegalus</name>
    <name type="common">Senegal bichir</name>
    <dbReference type="NCBI Taxonomy" id="55291"/>
    <lineage>
        <taxon>Eukaryota</taxon>
        <taxon>Metazoa</taxon>
        <taxon>Chordata</taxon>
        <taxon>Craniata</taxon>
        <taxon>Vertebrata</taxon>
        <taxon>Euteleostomi</taxon>
        <taxon>Actinopterygii</taxon>
        <taxon>Polypteriformes</taxon>
        <taxon>Polypteridae</taxon>
        <taxon>Polypterus</taxon>
    </lineage>
</organism>
<gene>
    <name evidence="4" type="primary">Tc1a_11</name>
    <name evidence="4" type="ORF">GTO96_0012726</name>
</gene>
<evidence type="ECO:0000259" key="3">
    <source>
        <dbReference type="Pfam" id="PF25787"/>
    </source>
</evidence>
<dbReference type="EMBL" id="JAATIS010008602">
    <property type="protein sequence ID" value="KAG2456455.1"/>
    <property type="molecule type" value="Genomic_DNA"/>
</dbReference>
<dbReference type="GO" id="GO:0015074">
    <property type="term" value="P:DNA integration"/>
    <property type="evidence" value="ECO:0007669"/>
    <property type="project" value="InterPro"/>
</dbReference>
<dbReference type="Proteomes" id="UP000886611">
    <property type="component" value="Unassembled WGS sequence"/>
</dbReference>
<dbReference type="Pfam" id="PF01498">
    <property type="entry name" value="HTH_Tnp_Tc3_2"/>
    <property type="match status" value="1"/>
</dbReference>
<dbReference type="PANTHER" id="PTHR23022:SF135">
    <property type="entry name" value="SI:DKEY-77F5.3"/>
    <property type="match status" value="1"/>
</dbReference>
<feature type="domain" description="Transposase Tc1-like" evidence="1">
    <location>
        <begin position="72"/>
        <end position="142"/>
    </location>
</feature>
<dbReference type="Gene3D" id="3.30.420.10">
    <property type="entry name" value="Ribonuclease H-like superfamily/Ribonuclease H"/>
    <property type="match status" value="1"/>
</dbReference>
<dbReference type="InterPro" id="IPR057667">
    <property type="entry name" value="HTH_SB"/>
</dbReference>
<feature type="non-terminal residue" evidence="4">
    <location>
        <position position="1"/>
    </location>
</feature>
<protein>
    <submittedName>
        <fullName evidence="4">TC1A transposase</fullName>
    </submittedName>
</protein>
<evidence type="ECO:0000313" key="5">
    <source>
        <dbReference type="Proteomes" id="UP000886611"/>
    </source>
</evidence>
<dbReference type="GO" id="GO:0003677">
    <property type="term" value="F:DNA binding"/>
    <property type="evidence" value="ECO:0007669"/>
    <property type="project" value="InterPro"/>
</dbReference>
<accession>A0A8X7WUX0</accession>
<dbReference type="AlphaFoldDB" id="A0A8X7WUX0"/>
<dbReference type="InterPro" id="IPR002492">
    <property type="entry name" value="Transposase_Tc1-like"/>
</dbReference>
<comment type="caution">
    <text evidence="4">The sequence shown here is derived from an EMBL/GenBank/DDBJ whole genome shotgun (WGS) entry which is preliminary data.</text>
</comment>
<dbReference type="InterPro" id="IPR036388">
    <property type="entry name" value="WH-like_DNA-bd_sf"/>
</dbReference>
<dbReference type="Pfam" id="PF13358">
    <property type="entry name" value="DDE_3"/>
    <property type="match status" value="1"/>
</dbReference>
<proteinExistence type="predicted"/>
<dbReference type="Pfam" id="PF25787">
    <property type="entry name" value="HTH_SB"/>
    <property type="match status" value="1"/>
</dbReference>
<feature type="domain" description="Tc1-like transposase DDE" evidence="2">
    <location>
        <begin position="211"/>
        <end position="297"/>
    </location>
</feature>
<name>A0A8X7WUX0_POLSE</name>
<dbReference type="InterPro" id="IPR052338">
    <property type="entry name" value="Transposase_5"/>
</dbReference>
<dbReference type="SUPFAM" id="SSF46689">
    <property type="entry name" value="Homeodomain-like"/>
    <property type="match status" value="1"/>
</dbReference>
<evidence type="ECO:0000259" key="1">
    <source>
        <dbReference type="Pfam" id="PF01498"/>
    </source>
</evidence>
<dbReference type="InterPro" id="IPR038717">
    <property type="entry name" value="Tc1-like_DDE_dom"/>
</dbReference>
<dbReference type="InterPro" id="IPR009057">
    <property type="entry name" value="Homeodomain-like_sf"/>
</dbReference>
<feature type="domain" description="Sleeping Beauty transposase HTH" evidence="3">
    <location>
        <begin position="5"/>
        <end position="55"/>
    </location>
</feature>
<evidence type="ECO:0000313" key="4">
    <source>
        <dbReference type="EMBL" id="KAG2456455.1"/>
    </source>
</evidence>
<feature type="non-terminal residue" evidence="4">
    <location>
        <position position="344"/>
    </location>
</feature>
<dbReference type="PANTHER" id="PTHR23022">
    <property type="entry name" value="TRANSPOSABLE ELEMENT-RELATED"/>
    <property type="match status" value="1"/>
</dbReference>
<reference evidence="4 5" key="1">
    <citation type="journal article" date="2021" name="Cell">
        <title>Tracing the genetic footprints of vertebrate landing in non-teleost ray-finned fishes.</title>
        <authorList>
            <person name="Bi X."/>
            <person name="Wang K."/>
            <person name="Yang L."/>
            <person name="Pan H."/>
            <person name="Jiang H."/>
            <person name="Wei Q."/>
            <person name="Fang M."/>
            <person name="Yu H."/>
            <person name="Zhu C."/>
            <person name="Cai Y."/>
            <person name="He Y."/>
            <person name="Gan X."/>
            <person name="Zeng H."/>
            <person name="Yu D."/>
            <person name="Zhu Y."/>
            <person name="Jiang H."/>
            <person name="Qiu Q."/>
            <person name="Yang H."/>
            <person name="Zhang Y.E."/>
            <person name="Wang W."/>
            <person name="Zhu M."/>
            <person name="He S."/>
            <person name="Zhang G."/>
        </authorList>
    </citation>
    <scope>NUCLEOTIDE SEQUENCE [LARGE SCALE GENOMIC DNA]</scope>
    <source>
        <strain evidence="4">Bchr_013</strain>
    </source>
</reference>
<sequence length="344" mass="40461">MENRKKSRELSEDLKTKIVEKYQQSQGYKSISSDLHVPLFTVHNIIKKFTTHGTVAILAGRRRKRKTDKRLQRRIVRMADKLPQSTSKHIQAVLQTRGVTVSALTIHRHLNKMKRYGRRARRTPLLKQKHKKARVKFAKMYLRKPKSFWANVLWTDETKVELFGKAHHSTVYRKRNEAYEEKNTVPKVKHGGGSKMFWGCFAASGTGCLDCVQRIMKSEDYQKILGRNVGPSVRKLGLCHRSWVFQQDNDPKHTSKSTQKWLKTKRWRVLKWPAMSPDLNPIEHLWRDLRIVVGRRHPSNLRDLEQFAKEEWSEIPVERCNKLVDGYRKRLISVIFSKGRATKY</sequence>
<dbReference type="Gene3D" id="1.10.10.10">
    <property type="entry name" value="Winged helix-like DNA-binding domain superfamily/Winged helix DNA-binding domain"/>
    <property type="match status" value="1"/>
</dbReference>
<dbReference type="InterPro" id="IPR036397">
    <property type="entry name" value="RNaseH_sf"/>
</dbReference>
<evidence type="ECO:0000259" key="2">
    <source>
        <dbReference type="Pfam" id="PF13358"/>
    </source>
</evidence>
<dbReference type="GO" id="GO:0006313">
    <property type="term" value="P:DNA transposition"/>
    <property type="evidence" value="ECO:0007669"/>
    <property type="project" value="InterPro"/>
</dbReference>